<keyword evidence="4" id="KW-0378">Hydrolase</keyword>
<dbReference type="EMBL" id="JANBPK010000759">
    <property type="protein sequence ID" value="KAJ2932820.1"/>
    <property type="molecule type" value="Genomic_DNA"/>
</dbReference>
<dbReference type="GO" id="GO:0019363">
    <property type="term" value="P:pyridine nucleotide biosynthetic process"/>
    <property type="evidence" value="ECO:0007669"/>
    <property type="project" value="UniProtKB-KW"/>
</dbReference>
<dbReference type="GO" id="GO:0008936">
    <property type="term" value="F:nicotinamidase activity"/>
    <property type="evidence" value="ECO:0007669"/>
    <property type="project" value="UniProtKB-EC"/>
</dbReference>
<evidence type="ECO:0000256" key="7">
    <source>
        <dbReference type="ARBA" id="ARBA00043224"/>
    </source>
</evidence>
<protein>
    <recommendedName>
        <fullName evidence="6">nicotinamidase</fullName>
        <ecNumber evidence="6">3.5.1.19</ecNumber>
    </recommendedName>
    <alternativeName>
        <fullName evidence="7">Nicotinamide deamidase</fullName>
    </alternativeName>
</protein>
<dbReference type="Proteomes" id="UP001140091">
    <property type="component" value="Unassembled WGS sequence"/>
</dbReference>
<feature type="non-terminal residue" evidence="10">
    <location>
        <position position="242"/>
    </location>
</feature>
<feature type="region of interest" description="Disordered" evidence="8">
    <location>
        <begin position="1"/>
        <end position="28"/>
    </location>
</feature>
<proteinExistence type="inferred from homology"/>
<accession>A0A9W8JDP6</accession>
<dbReference type="EC" id="3.5.1.19" evidence="6"/>
<feature type="domain" description="Isochorismatase-like" evidence="9">
    <location>
        <begin position="32"/>
        <end position="236"/>
    </location>
</feature>
<comment type="caution">
    <text evidence="10">The sequence shown here is derived from an EMBL/GenBank/DDBJ whole genome shotgun (WGS) entry which is preliminary data.</text>
</comment>
<keyword evidence="11" id="KW-1185">Reference proteome</keyword>
<feature type="compositionally biased region" description="Pro residues" evidence="8">
    <location>
        <begin position="1"/>
        <end position="15"/>
    </location>
</feature>
<organism evidence="10 11">
    <name type="scientific">Candolleomyces eurysporus</name>
    <dbReference type="NCBI Taxonomy" id="2828524"/>
    <lineage>
        <taxon>Eukaryota</taxon>
        <taxon>Fungi</taxon>
        <taxon>Dikarya</taxon>
        <taxon>Basidiomycota</taxon>
        <taxon>Agaricomycotina</taxon>
        <taxon>Agaricomycetes</taxon>
        <taxon>Agaricomycetidae</taxon>
        <taxon>Agaricales</taxon>
        <taxon>Agaricineae</taxon>
        <taxon>Psathyrellaceae</taxon>
        <taxon>Candolleomyces</taxon>
    </lineage>
</organism>
<evidence type="ECO:0000256" key="4">
    <source>
        <dbReference type="ARBA" id="ARBA00022801"/>
    </source>
</evidence>
<keyword evidence="3" id="KW-0479">Metal-binding</keyword>
<evidence type="ECO:0000259" key="9">
    <source>
        <dbReference type="Pfam" id="PF00857"/>
    </source>
</evidence>
<evidence type="ECO:0000313" key="10">
    <source>
        <dbReference type="EMBL" id="KAJ2932820.1"/>
    </source>
</evidence>
<name>A0A9W8JDP6_9AGAR</name>
<evidence type="ECO:0000256" key="5">
    <source>
        <dbReference type="ARBA" id="ARBA00037900"/>
    </source>
</evidence>
<dbReference type="InterPro" id="IPR036380">
    <property type="entry name" value="Isochorismatase-like_sf"/>
</dbReference>
<evidence type="ECO:0000256" key="2">
    <source>
        <dbReference type="ARBA" id="ARBA00022642"/>
    </source>
</evidence>
<evidence type="ECO:0000313" key="11">
    <source>
        <dbReference type="Proteomes" id="UP001140091"/>
    </source>
</evidence>
<evidence type="ECO:0000256" key="3">
    <source>
        <dbReference type="ARBA" id="ARBA00022723"/>
    </source>
</evidence>
<comment type="similarity">
    <text evidence="1">Belongs to the isochorismatase family.</text>
</comment>
<dbReference type="Pfam" id="PF00857">
    <property type="entry name" value="Isochorismatase"/>
    <property type="match status" value="1"/>
</dbReference>
<evidence type="ECO:0000256" key="6">
    <source>
        <dbReference type="ARBA" id="ARBA00039017"/>
    </source>
</evidence>
<dbReference type="PANTHER" id="PTHR11080">
    <property type="entry name" value="PYRAZINAMIDASE/NICOTINAMIDASE"/>
    <property type="match status" value="1"/>
</dbReference>
<dbReference type="CDD" id="cd01011">
    <property type="entry name" value="nicotinamidase"/>
    <property type="match status" value="1"/>
</dbReference>
<gene>
    <name evidence="10" type="ORF">H1R20_g4270</name>
</gene>
<dbReference type="PANTHER" id="PTHR11080:SF2">
    <property type="entry name" value="LD05707P"/>
    <property type="match status" value="1"/>
</dbReference>
<dbReference type="OrthoDB" id="1739143at2759"/>
<dbReference type="InterPro" id="IPR052347">
    <property type="entry name" value="Isochorismatase_Nicotinamidase"/>
</dbReference>
<keyword evidence="2" id="KW-0662">Pyridine nucleotide biosynthesis</keyword>
<reference evidence="10" key="1">
    <citation type="submission" date="2022-06" db="EMBL/GenBank/DDBJ databases">
        <title>Genome Sequence of Candolleomyces eurysporus.</title>
        <authorList>
            <person name="Buettner E."/>
        </authorList>
    </citation>
    <scope>NUCLEOTIDE SEQUENCE</scope>
    <source>
        <strain evidence="10">VTCC 930004</strain>
    </source>
</reference>
<dbReference type="InterPro" id="IPR000868">
    <property type="entry name" value="Isochorismatase-like_dom"/>
</dbReference>
<dbReference type="SUPFAM" id="SSF52499">
    <property type="entry name" value="Isochorismatase-like hydrolases"/>
    <property type="match status" value="1"/>
</dbReference>
<dbReference type="GO" id="GO:0046872">
    <property type="term" value="F:metal ion binding"/>
    <property type="evidence" value="ECO:0007669"/>
    <property type="project" value="UniProtKB-KW"/>
</dbReference>
<evidence type="ECO:0000256" key="8">
    <source>
        <dbReference type="SAM" id="MobiDB-lite"/>
    </source>
</evidence>
<comment type="pathway">
    <text evidence="5">Cofactor biosynthesis; nicotinate biosynthesis; nicotinate from nicotinamide: step 1/1.</text>
</comment>
<dbReference type="Gene3D" id="3.40.50.850">
    <property type="entry name" value="Isochorismatase-like"/>
    <property type="match status" value="1"/>
</dbReference>
<dbReference type="AlphaFoldDB" id="A0A9W8JDP6"/>
<sequence>MATHTDPPPQAPSPYEPETEAIPDDGKPFHPALVVIDMQNDFVTGSLPVPGGASILPQVNDLIQLAKFEARIATRDRHPTDHVSFAKTHEKPEFAKIVIYHPEDAKELLGKEQMLWPVHCVADTGGAEFIPGLVKDRFDATIMKGTHPSIESYSGFKDIWGRSETDLPGILNERGVTDVFYVGLAGDFCVKYTALDSVEYGFRTWVVVDAVKSISQDEVAWNQMRDKGVRFTKTEDVKKRLA</sequence>
<evidence type="ECO:0000256" key="1">
    <source>
        <dbReference type="ARBA" id="ARBA00006336"/>
    </source>
</evidence>